<keyword evidence="5" id="KW-1185">Reference proteome</keyword>
<dbReference type="InterPro" id="IPR003362">
    <property type="entry name" value="Bact_transf"/>
</dbReference>
<dbReference type="AlphaFoldDB" id="A0A7D3XKP8"/>
<protein>
    <recommendedName>
        <fullName evidence="3">Bacterial sugar transferase domain-containing protein</fullName>
    </recommendedName>
</protein>
<keyword evidence="2" id="KW-0812">Transmembrane</keyword>
<organism evidence="4 5">
    <name type="scientific">Tenuifilum thalassicum</name>
    <dbReference type="NCBI Taxonomy" id="2590900"/>
    <lineage>
        <taxon>Bacteria</taxon>
        <taxon>Pseudomonadati</taxon>
        <taxon>Bacteroidota</taxon>
        <taxon>Bacteroidia</taxon>
        <taxon>Bacteroidales</taxon>
        <taxon>Tenuifilaceae</taxon>
        <taxon>Tenuifilum</taxon>
    </lineage>
</organism>
<dbReference type="RefSeq" id="WP_173072272.1">
    <property type="nucleotide sequence ID" value="NZ_CP041345.1"/>
</dbReference>
<evidence type="ECO:0000256" key="2">
    <source>
        <dbReference type="SAM" id="Phobius"/>
    </source>
</evidence>
<keyword evidence="2" id="KW-0472">Membrane</keyword>
<dbReference type="EMBL" id="CP041345">
    <property type="protein sequence ID" value="QKG78756.1"/>
    <property type="molecule type" value="Genomic_DNA"/>
</dbReference>
<name>A0A7D3XKP8_9BACT</name>
<dbReference type="PANTHER" id="PTHR30576">
    <property type="entry name" value="COLANIC BIOSYNTHESIS UDP-GLUCOSE LIPID CARRIER TRANSFERASE"/>
    <property type="match status" value="1"/>
</dbReference>
<evidence type="ECO:0000256" key="1">
    <source>
        <dbReference type="ARBA" id="ARBA00006464"/>
    </source>
</evidence>
<feature type="transmembrane region" description="Helical" evidence="2">
    <location>
        <begin position="36"/>
        <end position="55"/>
    </location>
</feature>
<sequence length="505" mass="60020">MNKRSFILIILDLLLILFSFWLAIQLKNVSFKIYFINYLSGFIIFTTIWILASIINNKYNYSSYSLRHLSKNILISNLTALSVVTMLIFLTRNDYYSRFLVFVTIAIISLAELFIYNLWGLLKKTEVIPDDVLGKVERSLRRAKPVPVVSDEPIDPTRVIMVQKAILTEFSRDVYCFLEQNTNLFSEKTLIVSTTTRFNITNQPNNTYKTIINLKRVNDIRRINKFFEAVNEKIPVNGVFLCMAETQEERKARILRKFPPVLNYIYYFFDFILKRVFPKFPITKDIYFLLTRGENRVISRAELLGRLISCGFNIIEEQEIDHMQYVVAQKIRKPYFDMEPTYGPLIKLRRIGKGGKIIKVYKFRTMHPYSEYLQEYIYRKHDLQEGGKFKNDFRISTLGRFMRKLWIDELPMILNFLKGDLKIVGVRPLSKHYFSLYTKELQERRIKYKPGLIPPFYVDNPKTIEEIMESEIKYLNAYDKHPFFTDVKYFFVAVYNIIFKKYRSS</sequence>
<dbReference type="PANTHER" id="PTHR30576:SF0">
    <property type="entry name" value="UNDECAPRENYL-PHOSPHATE N-ACETYLGALACTOSAMINYL 1-PHOSPHATE TRANSFERASE-RELATED"/>
    <property type="match status" value="1"/>
</dbReference>
<comment type="similarity">
    <text evidence="1">Belongs to the bacterial sugar transferase family.</text>
</comment>
<feature type="transmembrane region" description="Helical" evidence="2">
    <location>
        <begin position="99"/>
        <end position="119"/>
    </location>
</feature>
<dbReference type="GO" id="GO:0016780">
    <property type="term" value="F:phosphotransferase activity, for other substituted phosphate groups"/>
    <property type="evidence" value="ECO:0007669"/>
    <property type="project" value="TreeGrafter"/>
</dbReference>
<evidence type="ECO:0000313" key="4">
    <source>
        <dbReference type="EMBL" id="QKG78756.1"/>
    </source>
</evidence>
<dbReference type="Proteomes" id="UP000500961">
    <property type="component" value="Chromosome"/>
</dbReference>
<dbReference type="Pfam" id="PF02397">
    <property type="entry name" value="Bac_transf"/>
    <property type="match status" value="1"/>
</dbReference>
<accession>A0A7D3XKP8</accession>
<dbReference type="KEGG" id="ttz:FHG85_00220"/>
<evidence type="ECO:0000259" key="3">
    <source>
        <dbReference type="Pfam" id="PF02397"/>
    </source>
</evidence>
<feature type="domain" description="Bacterial sugar transferase" evidence="3">
    <location>
        <begin position="345"/>
        <end position="497"/>
    </location>
</feature>
<gene>
    <name evidence="4" type="ORF">FHG85_00220</name>
</gene>
<evidence type="ECO:0000313" key="5">
    <source>
        <dbReference type="Proteomes" id="UP000500961"/>
    </source>
</evidence>
<keyword evidence="2" id="KW-1133">Transmembrane helix</keyword>
<feature type="transmembrane region" description="Helical" evidence="2">
    <location>
        <begin position="6"/>
        <end position="24"/>
    </location>
</feature>
<proteinExistence type="inferred from homology"/>
<feature type="transmembrane region" description="Helical" evidence="2">
    <location>
        <begin position="75"/>
        <end position="92"/>
    </location>
</feature>
<reference evidence="4 5" key="1">
    <citation type="submission" date="2019-07" db="EMBL/GenBank/DDBJ databases">
        <title>Thalassofilum flectens gen. nov., sp. nov., a novel moderate thermophilic anaerobe from a shallow sea hot spring in Kunashir Island (Russia), representing a new family in the order Bacteroidales, and proposal of Thalassofilacea fam. nov.</title>
        <authorList>
            <person name="Kochetkova T.V."/>
            <person name="Podosokorskaya O.A."/>
            <person name="Novikov A."/>
            <person name="Elcheninov A.G."/>
            <person name="Toshchakov S.V."/>
            <person name="Kublanov I.V."/>
        </authorList>
    </citation>
    <scope>NUCLEOTIDE SEQUENCE [LARGE SCALE GENOMIC DNA]</scope>
    <source>
        <strain evidence="4 5">38-H</strain>
    </source>
</reference>